<dbReference type="InterPro" id="IPR050623">
    <property type="entry name" value="Glucan_succinyl_AcylTrfase"/>
</dbReference>
<comment type="caution">
    <text evidence="2">The sequence shown here is derived from an EMBL/GenBank/DDBJ whole genome shotgun (WGS) entry which is preliminary data.</text>
</comment>
<evidence type="ECO:0008006" key="4">
    <source>
        <dbReference type="Google" id="ProtNLM"/>
    </source>
</evidence>
<proteinExistence type="predicted"/>
<keyword evidence="1" id="KW-0812">Transmembrane</keyword>
<reference evidence="2 3" key="1">
    <citation type="journal article" date="2018" name="Nat. Biotechnol.">
        <title>A standardized bacterial taxonomy based on genome phylogeny substantially revises the tree of life.</title>
        <authorList>
            <person name="Parks D.H."/>
            <person name="Chuvochina M."/>
            <person name="Waite D.W."/>
            <person name="Rinke C."/>
            <person name="Skarshewski A."/>
            <person name="Chaumeil P.A."/>
            <person name="Hugenholtz P."/>
        </authorList>
    </citation>
    <scope>NUCLEOTIDE SEQUENCE [LARGE SCALE GENOMIC DNA]</scope>
    <source>
        <strain evidence="2">UBA10378</strain>
    </source>
</reference>
<evidence type="ECO:0000256" key="1">
    <source>
        <dbReference type="SAM" id="Phobius"/>
    </source>
</evidence>
<dbReference type="EMBL" id="DOGS01000239">
    <property type="protein sequence ID" value="HBQ49565.1"/>
    <property type="molecule type" value="Genomic_DNA"/>
</dbReference>
<dbReference type="Proteomes" id="UP000263957">
    <property type="component" value="Unassembled WGS sequence"/>
</dbReference>
<feature type="non-terminal residue" evidence="2">
    <location>
        <position position="78"/>
    </location>
</feature>
<protein>
    <recommendedName>
        <fullName evidence="4">Acyltransferase</fullName>
    </recommendedName>
</protein>
<evidence type="ECO:0000313" key="2">
    <source>
        <dbReference type="EMBL" id="HBQ49565.1"/>
    </source>
</evidence>
<dbReference type="AlphaFoldDB" id="A0A356W974"/>
<dbReference type="PANTHER" id="PTHR36927:SF3">
    <property type="entry name" value="GLUCANS BIOSYNTHESIS PROTEIN C"/>
    <property type="match status" value="1"/>
</dbReference>
<dbReference type="PANTHER" id="PTHR36927">
    <property type="entry name" value="BLR4337 PROTEIN"/>
    <property type="match status" value="1"/>
</dbReference>
<evidence type="ECO:0000313" key="3">
    <source>
        <dbReference type="Proteomes" id="UP000263957"/>
    </source>
</evidence>
<feature type="transmembrane region" description="Helical" evidence="1">
    <location>
        <begin position="36"/>
        <end position="54"/>
    </location>
</feature>
<keyword evidence="1" id="KW-1133">Transmembrane helix</keyword>
<keyword evidence="1" id="KW-0472">Membrane</keyword>
<organism evidence="2 3">
    <name type="scientific">Hyphomonas atlantica</name>
    <dbReference type="NCBI Taxonomy" id="1280948"/>
    <lineage>
        <taxon>Bacteria</taxon>
        <taxon>Pseudomonadati</taxon>
        <taxon>Pseudomonadota</taxon>
        <taxon>Alphaproteobacteria</taxon>
        <taxon>Hyphomonadales</taxon>
        <taxon>Hyphomonadaceae</taxon>
        <taxon>Hyphomonas</taxon>
    </lineage>
</organism>
<accession>A0A356W974</accession>
<gene>
    <name evidence="2" type="ORF">DD728_11925</name>
</gene>
<sequence length="78" mass="8626">MARLAYAWIAIAALLGLAQRFLNRPSRALTYMTEAIFPWYILHQTLTVMLGYWLTRQGLPVGLEAVLVIGGTFAGCAL</sequence>
<name>A0A356W974_9PROT</name>